<feature type="transmembrane region" description="Helical" evidence="1">
    <location>
        <begin position="20"/>
        <end position="40"/>
    </location>
</feature>
<name>A0A0H2UFH8_MAGP6</name>
<sequence>MALSRLWLPSGGGSKIDLHITQFIFLWPSVGSIHLAFLLVQPDLVPVNPVLFFFSWWFSTGSRSLNCEVDITLRHPTCGQESNRSGLFLSHPDSSSLFFRLHPNPIRAHSSEQNRHPKIRSLVAAMAVSHASLGLAAVALLGGSLAMLFFIVLAGVTDAAPLNNAYFLEASTAGIAGARPVSRWTYFYICGPGNLDCTVPRPAPGVGWAWASGGAGAPAELVGPWHDGTTSEYYWYMWRFGWVLFLIALFFEVLAFFASFIACLGRLGSAVAGLVSMTALFFLTIAVALMTATFVKMRDSFLAA</sequence>
<organism evidence="2">
    <name type="scientific">Magnaporthiopsis poae (strain ATCC 64411 / 73-15)</name>
    <name type="common">Kentucky bluegrass fungus</name>
    <name type="synonym">Magnaporthe poae</name>
    <dbReference type="NCBI Taxonomy" id="644358"/>
    <lineage>
        <taxon>Eukaryota</taxon>
        <taxon>Fungi</taxon>
        <taxon>Dikarya</taxon>
        <taxon>Ascomycota</taxon>
        <taxon>Pezizomycotina</taxon>
        <taxon>Sordariomycetes</taxon>
        <taxon>Sordariomycetidae</taxon>
        <taxon>Magnaporthales</taxon>
        <taxon>Magnaporthaceae</taxon>
        <taxon>Magnaporthiopsis</taxon>
    </lineage>
</organism>
<feature type="non-terminal residue" evidence="2">
    <location>
        <position position="304"/>
    </location>
</feature>
<dbReference type="GO" id="GO:0045121">
    <property type="term" value="C:membrane raft"/>
    <property type="evidence" value="ECO:0007669"/>
    <property type="project" value="TreeGrafter"/>
</dbReference>
<dbReference type="PANTHER" id="PTHR36414:SF1">
    <property type="entry name" value="PROTEIN SUR7"/>
    <property type="match status" value="1"/>
</dbReference>
<proteinExistence type="predicted"/>
<keyword evidence="1" id="KW-1133">Transmembrane helix</keyword>
<gene>
    <name evidence="2" type="ORF">MAPG_11593</name>
</gene>
<dbReference type="AlphaFoldDB" id="A0A0H2UFH8"/>
<dbReference type="Pfam" id="PF06687">
    <property type="entry name" value="SUR7"/>
    <property type="match status" value="1"/>
</dbReference>
<dbReference type="EMBL" id="GL876983">
    <property type="protein sequence ID" value="KLU92649.1"/>
    <property type="molecule type" value="Genomic_DNA"/>
</dbReference>
<feature type="transmembrane region" description="Helical" evidence="1">
    <location>
        <begin position="271"/>
        <end position="295"/>
    </location>
</feature>
<keyword evidence="1" id="KW-0812">Transmembrane</keyword>
<dbReference type="GO" id="GO:0030866">
    <property type="term" value="P:cortical actin cytoskeleton organization"/>
    <property type="evidence" value="ECO:0007669"/>
    <property type="project" value="TreeGrafter"/>
</dbReference>
<keyword evidence="1" id="KW-0472">Membrane</keyword>
<dbReference type="InterPro" id="IPR009571">
    <property type="entry name" value="SUR7/Rim9-like_fungi"/>
</dbReference>
<dbReference type="GO" id="GO:0005886">
    <property type="term" value="C:plasma membrane"/>
    <property type="evidence" value="ECO:0007669"/>
    <property type="project" value="InterPro"/>
</dbReference>
<reference evidence="2" key="2">
    <citation type="submission" date="2011-03" db="EMBL/GenBank/DDBJ databases">
        <title>Annotation of Magnaporthe poae ATCC 64411.</title>
        <authorList>
            <person name="Ma L.-J."/>
            <person name="Dead R."/>
            <person name="Young S.K."/>
            <person name="Zeng Q."/>
            <person name="Gargeya S."/>
            <person name="Fitzgerald M."/>
            <person name="Haas B."/>
            <person name="Abouelleil A."/>
            <person name="Alvarado L."/>
            <person name="Arachchi H.M."/>
            <person name="Berlin A."/>
            <person name="Brown A."/>
            <person name="Chapman S.B."/>
            <person name="Chen Z."/>
            <person name="Dunbar C."/>
            <person name="Freedman E."/>
            <person name="Gearin G."/>
            <person name="Gellesch M."/>
            <person name="Goldberg J."/>
            <person name="Griggs A."/>
            <person name="Gujja S."/>
            <person name="Heiman D."/>
            <person name="Howarth C."/>
            <person name="Larson L."/>
            <person name="Lui A."/>
            <person name="MacDonald P.J.P."/>
            <person name="Mehta T."/>
            <person name="Montmayeur A."/>
            <person name="Murphy C."/>
            <person name="Neiman D."/>
            <person name="Pearson M."/>
            <person name="Priest M."/>
            <person name="Roberts A."/>
            <person name="Saif S."/>
            <person name="Shea T."/>
            <person name="Shenoy N."/>
            <person name="Sisk P."/>
            <person name="Stolte C."/>
            <person name="Sykes S."/>
            <person name="Yandava C."/>
            <person name="Wortman J."/>
            <person name="Nusbaum C."/>
            <person name="Birren B."/>
        </authorList>
    </citation>
    <scope>NUCLEOTIDE SEQUENCE</scope>
    <source>
        <strain evidence="2">ATCC 64411</strain>
    </source>
</reference>
<dbReference type="GO" id="GO:0005938">
    <property type="term" value="C:cell cortex"/>
    <property type="evidence" value="ECO:0007669"/>
    <property type="project" value="TreeGrafter"/>
</dbReference>
<dbReference type="OrthoDB" id="5419460at2759"/>
<protein>
    <submittedName>
        <fullName evidence="2">Cortical patch protein</fullName>
    </submittedName>
</protein>
<feature type="transmembrane region" description="Helical" evidence="1">
    <location>
        <begin position="123"/>
        <end position="156"/>
    </location>
</feature>
<evidence type="ECO:0000313" key="2">
    <source>
        <dbReference type="EMBL" id="KLU92649.1"/>
    </source>
</evidence>
<dbReference type="PANTHER" id="PTHR36414">
    <property type="entry name" value="PROTEIN SUR7"/>
    <property type="match status" value="1"/>
</dbReference>
<dbReference type="GO" id="GO:0031505">
    <property type="term" value="P:fungal-type cell wall organization"/>
    <property type="evidence" value="ECO:0007669"/>
    <property type="project" value="TreeGrafter"/>
</dbReference>
<evidence type="ECO:0000256" key="1">
    <source>
        <dbReference type="SAM" id="Phobius"/>
    </source>
</evidence>
<accession>A0A0H2UFH8</accession>
<dbReference type="GO" id="GO:0006897">
    <property type="term" value="P:endocytosis"/>
    <property type="evidence" value="ECO:0007669"/>
    <property type="project" value="TreeGrafter"/>
</dbReference>
<dbReference type="GO" id="GO:0032185">
    <property type="term" value="P:septin cytoskeleton organization"/>
    <property type="evidence" value="ECO:0007669"/>
    <property type="project" value="TreeGrafter"/>
</dbReference>
<reference evidence="2" key="1">
    <citation type="submission" date="2010-05" db="EMBL/GenBank/DDBJ databases">
        <title>The Genome Sequence of Magnaporthe poae strain ATCC 64411.</title>
        <authorList>
            <consortium name="The Broad Institute Genome Sequencing Platform"/>
            <consortium name="Broad Institute Genome Sequencing Center for Infectious Disease"/>
            <person name="Ma L.-J."/>
            <person name="Dead R."/>
            <person name="Young S."/>
            <person name="Zeng Q."/>
            <person name="Koehrsen M."/>
            <person name="Alvarado L."/>
            <person name="Berlin A."/>
            <person name="Chapman S.B."/>
            <person name="Chen Z."/>
            <person name="Freedman E."/>
            <person name="Gellesch M."/>
            <person name="Goldberg J."/>
            <person name="Griggs A."/>
            <person name="Gujja S."/>
            <person name="Heilman E.R."/>
            <person name="Heiman D."/>
            <person name="Hepburn T."/>
            <person name="Howarth C."/>
            <person name="Jen D."/>
            <person name="Larson L."/>
            <person name="Mehta T."/>
            <person name="Neiman D."/>
            <person name="Pearson M."/>
            <person name="Roberts A."/>
            <person name="Saif S."/>
            <person name="Shea T."/>
            <person name="Shenoy N."/>
            <person name="Sisk P."/>
            <person name="Stolte C."/>
            <person name="Sykes S."/>
            <person name="Walk T."/>
            <person name="White J."/>
            <person name="Yandava C."/>
            <person name="Haas B."/>
            <person name="Nusbaum C."/>
            <person name="Birren B."/>
        </authorList>
    </citation>
    <scope>NUCLEOTIDE SEQUENCE</scope>
    <source>
        <strain evidence="2">ATCC 64411</strain>
    </source>
</reference>
<dbReference type="VEuPathDB" id="FungiDB:MAPG_11593"/>
<feature type="transmembrane region" description="Helical" evidence="1">
    <location>
        <begin position="240"/>
        <end position="264"/>
    </location>
</feature>